<dbReference type="GO" id="GO:0006508">
    <property type="term" value="P:proteolysis"/>
    <property type="evidence" value="ECO:0007669"/>
    <property type="project" value="InterPro"/>
</dbReference>
<dbReference type="PANTHER" id="PTHR11802">
    <property type="entry name" value="SERINE PROTEASE FAMILY S10 SERINE CARBOXYPEPTIDASE"/>
    <property type="match status" value="1"/>
</dbReference>
<keyword evidence="2" id="KW-0964">Secreted</keyword>
<comment type="similarity">
    <text evidence="1">Belongs to the peptidase S10 family.</text>
</comment>
<dbReference type="SUPFAM" id="SSF53474">
    <property type="entry name" value="alpha/beta-Hydrolases"/>
    <property type="match status" value="1"/>
</dbReference>
<sequence>MNLLQVGEVANSATTLGSLSRSKVESLVNDFSVAETRNVGREGKVVADFYGVSSSSSSSSSPLTMEKRREAKRKKFHEALLNLYHPHLLLADGNYARKESSSSSESDCGSKTLTRAQRKIETSMGRRSIITSLPGFDGPLPISLETGYVEVDEENGAQLFYYFIESERNAQEDPLMLWLTGGPGCSAFSGLVYEIGPLSFDVEGYTQGLPTLLYNPHSWTKVSSIIFLDSPVGTGFSYSVLEEGYNSSDTKAVDQILIFLKKWFVDHPEFKSNPLYIGGDSYSGLIIPAVTLEIANSKKLSEETLLNLKGYLAGNPVTDKEFDNGAKVPFAHGMALISDELYESATESCGGKYTAPRNAQCANYLQAVDECTKGINVGHILEPKCEFASPHPFTVSAERRKMLEEQFEELSLLKSSIPKYCRSYGYLLSKYWADNDTVREALGIRKGTVPSWKRCNYDLPYTKDIPSAVVYHLKVTTKGYRALVYSGDHDFMIPFLGTQAWIRSLNFSIVDEWRPWSVDGQVAGFTRSYSNNLTFATVKGAGHTAPEYKRKESLSMLERWLSGVPI</sequence>
<organism evidence="6">
    <name type="scientific">Ananas comosus var. bracteatus</name>
    <name type="common">red pineapple</name>
    <dbReference type="NCBI Taxonomy" id="296719"/>
    <lineage>
        <taxon>Eukaryota</taxon>
        <taxon>Viridiplantae</taxon>
        <taxon>Streptophyta</taxon>
        <taxon>Embryophyta</taxon>
        <taxon>Tracheophyta</taxon>
        <taxon>Spermatophyta</taxon>
        <taxon>Magnoliopsida</taxon>
        <taxon>Liliopsida</taxon>
        <taxon>Poales</taxon>
        <taxon>Bromeliaceae</taxon>
        <taxon>Bromelioideae</taxon>
        <taxon>Ananas</taxon>
    </lineage>
</organism>
<dbReference type="Pfam" id="PF00450">
    <property type="entry name" value="Peptidase_S10"/>
    <property type="match status" value="1"/>
</dbReference>
<keyword evidence="3" id="KW-0732">Signal</keyword>
<dbReference type="PRINTS" id="PR00724">
    <property type="entry name" value="CRBOXYPTASEC"/>
</dbReference>
<dbReference type="PANTHER" id="PTHR11802:SF29">
    <property type="entry name" value="SERINE CARBOXYPEPTIDASE-LIKE 19"/>
    <property type="match status" value="1"/>
</dbReference>
<evidence type="ECO:0008006" key="7">
    <source>
        <dbReference type="Google" id="ProtNLM"/>
    </source>
</evidence>
<gene>
    <name evidence="6" type="ORF">CB5_LOCUS20517</name>
</gene>
<evidence type="ECO:0000256" key="5">
    <source>
        <dbReference type="ARBA" id="ARBA00023180"/>
    </source>
</evidence>
<keyword evidence="4" id="KW-1015">Disulfide bond</keyword>
<dbReference type="FunFam" id="3.40.50.11320:FF:000002">
    <property type="entry name" value="Carboxypeptidase"/>
    <property type="match status" value="1"/>
</dbReference>
<dbReference type="GO" id="GO:0004185">
    <property type="term" value="F:serine-type carboxypeptidase activity"/>
    <property type="evidence" value="ECO:0007669"/>
    <property type="project" value="InterPro"/>
</dbReference>
<dbReference type="FunFam" id="3.40.50.1820:FF:000148">
    <property type="entry name" value="Serine carboxypeptidase-like 11"/>
    <property type="match status" value="1"/>
</dbReference>
<dbReference type="AlphaFoldDB" id="A0A6V7Q305"/>
<evidence type="ECO:0000256" key="3">
    <source>
        <dbReference type="ARBA" id="ARBA00022729"/>
    </source>
</evidence>
<dbReference type="GO" id="GO:0016752">
    <property type="term" value="F:sinapoyltransferase activity"/>
    <property type="evidence" value="ECO:0007669"/>
    <property type="project" value="UniProtKB-ARBA"/>
</dbReference>
<dbReference type="GO" id="GO:0019748">
    <property type="term" value="P:secondary metabolic process"/>
    <property type="evidence" value="ECO:0007669"/>
    <property type="project" value="UniProtKB-ARBA"/>
</dbReference>
<dbReference type="Gene3D" id="3.40.50.1820">
    <property type="entry name" value="alpha/beta hydrolase"/>
    <property type="match status" value="1"/>
</dbReference>
<dbReference type="InterPro" id="IPR001563">
    <property type="entry name" value="Peptidase_S10"/>
</dbReference>
<protein>
    <recommendedName>
        <fullName evidence="7">Serine carboxypeptidase-like 18</fullName>
    </recommendedName>
</protein>
<reference evidence="6" key="1">
    <citation type="submission" date="2020-07" db="EMBL/GenBank/DDBJ databases">
        <authorList>
            <person name="Lin J."/>
        </authorList>
    </citation>
    <scope>NUCLEOTIDE SEQUENCE</scope>
</reference>
<evidence type="ECO:0000256" key="2">
    <source>
        <dbReference type="ARBA" id="ARBA00022525"/>
    </source>
</evidence>
<dbReference type="EMBL" id="LR862132">
    <property type="protein sequence ID" value="CAD1837306.1"/>
    <property type="molecule type" value="Genomic_DNA"/>
</dbReference>
<evidence type="ECO:0000256" key="4">
    <source>
        <dbReference type="ARBA" id="ARBA00023157"/>
    </source>
</evidence>
<evidence type="ECO:0000313" key="6">
    <source>
        <dbReference type="EMBL" id="CAD1837306.1"/>
    </source>
</evidence>
<accession>A0A6V7Q305</accession>
<name>A0A6V7Q305_ANACO</name>
<proteinExistence type="inferred from homology"/>
<dbReference type="InterPro" id="IPR029058">
    <property type="entry name" value="AB_hydrolase_fold"/>
</dbReference>
<dbReference type="Gene3D" id="3.40.50.12670">
    <property type="match status" value="1"/>
</dbReference>
<dbReference type="FunFam" id="3.40.50.12670:FF:000001">
    <property type="entry name" value="Carboxypeptidase"/>
    <property type="match status" value="1"/>
</dbReference>
<keyword evidence="5" id="KW-0325">Glycoprotein</keyword>
<evidence type="ECO:0000256" key="1">
    <source>
        <dbReference type="ARBA" id="ARBA00009431"/>
    </source>
</evidence>